<dbReference type="InterPro" id="IPR007346">
    <property type="entry name" value="Endonuclease-I"/>
</dbReference>
<comment type="similarity">
    <text evidence="1">Belongs to the EndA/NucM nuclease family.</text>
</comment>
<evidence type="ECO:0000256" key="1">
    <source>
        <dbReference type="ARBA" id="ARBA00006429"/>
    </source>
</evidence>
<keyword evidence="2" id="KW-0540">Nuclease</keyword>
<proteinExistence type="inferred from homology"/>
<dbReference type="Proteomes" id="UP001203338">
    <property type="component" value="Unassembled WGS sequence"/>
</dbReference>
<dbReference type="Pfam" id="PF04231">
    <property type="entry name" value="Endonuclease_1"/>
    <property type="match status" value="1"/>
</dbReference>
<evidence type="ECO:0000313" key="5">
    <source>
        <dbReference type="Proteomes" id="UP001203338"/>
    </source>
</evidence>
<evidence type="ECO:0000256" key="3">
    <source>
        <dbReference type="ARBA" id="ARBA00022801"/>
    </source>
</evidence>
<keyword evidence="3" id="KW-0378">Hydrolase</keyword>
<keyword evidence="4" id="KW-0255">Endonuclease</keyword>
<evidence type="ECO:0000313" key="4">
    <source>
        <dbReference type="EMBL" id="MCL6271135.1"/>
    </source>
</evidence>
<evidence type="ECO:0000256" key="2">
    <source>
        <dbReference type="ARBA" id="ARBA00022722"/>
    </source>
</evidence>
<sequence>MNPKQLNVAIAIILLCLNISVLEAREAPRNFTSAKKQAALIYKDRKITFYCGCKYSGDKKLTPDLDSCGYQVRKQERRANRIEWEHIVPAWVFGHQLQCWQEGGRKNCKKNKTFAVMEADLYNLAPTIGEVNGDRSNYSFTVLPDTADMYGQCDFKVNFKRRRAEPPELKRGMIARTYLYMANRYGFKLSKPEKQLFQSWNKIYQPSWWEIERSRRIQKVVGWENPYLTQ</sequence>
<reference evidence="4 5" key="1">
    <citation type="submission" date="2022-05" db="EMBL/GenBank/DDBJ databases">
        <authorList>
            <person name="Park J.-S."/>
        </authorList>
    </citation>
    <scope>NUCLEOTIDE SEQUENCE [LARGE SCALE GENOMIC DNA]</scope>
    <source>
        <strain evidence="4 5">2012CJ34-2</strain>
    </source>
</reference>
<dbReference type="PANTHER" id="PTHR33607">
    <property type="entry name" value="ENDONUCLEASE-1"/>
    <property type="match status" value="1"/>
</dbReference>
<dbReference type="RefSeq" id="WP_249700510.1">
    <property type="nucleotide sequence ID" value="NZ_JAMFLX010000020.1"/>
</dbReference>
<protein>
    <submittedName>
        <fullName evidence="4">Endonuclease</fullName>
    </submittedName>
</protein>
<organism evidence="4 5">
    <name type="scientific">Parendozoicomonas callyspongiae</name>
    <dbReference type="NCBI Taxonomy" id="2942213"/>
    <lineage>
        <taxon>Bacteria</taxon>
        <taxon>Pseudomonadati</taxon>
        <taxon>Pseudomonadota</taxon>
        <taxon>Gammaproteobacteria</taxon>
        <taxon>Oceanospirillales</taxon>
        <taxon>Endozoicomonadaceae</taxon>
        <taxon>Parendozoicomonas</taxon>
    </lineage>
</organism>
<accession>A0ABT0PIF6</accession>
<keyword evidence="5" id="KW-1185">Reference proteome</keyword>
<dbReference type="SUPFAM" id="SSF54060">
    <property type="entry name" value="His-Me finger endonucleases"/>
    <property type="match status" value="1"/>
</dbReference>
<dbReference type="EMBL" id="JAMFLX010000020">
    <property type="protein sequence ID" value="MCL6271135.1"/>
    <property type="molecule type" value="Genomic_DNA"/>
</dbReference>
<gene>
    <name evidence="4" type="ORF">M3P05_14510</name>
</gene>
<name>A0ABT0PIF6_9GAMM</name>
<dbReference type="InterPro" id="IPR044925">
    <property type="entry name" value="His-Me_finger_sf"/>
</dbReference>
<dbReference type="PANTHER" id="PTHR33607:SF2">
    <property type="entry name" value="ENDONUCLEASE-1"/>
    <property type="match status" value="1"/>
</dbReference>
<dbReference type="GO" id="GO:0004519">
    <property type="term" value="F:endonuclease activity"/>
    <property type="evidence" value="ECO:0007669"/>
    <property type="project" value="UniProtKB-KW"/>
</dbReference>
<comment type="caution">
    <text evidence="4">The sequence shown here is derived from an EMBL/GenBank/DDBJ whole genome shotgun (WGS) entry which is preliminary data.</text>
</comment>